<feature type="region of interest" description="Disordered" evidence="1">
    <location>
        <begin position="261"/>
        <end position="304"/>
    </location>
</feature>
<proteinExistence type="predicted"/>
<evidence type="ECO:0000256" key="1">
    <source>
        <dbReference type="SAM" id="MobiDB-lite"/>
    </source>
</evidence>
<keyword evidence="3" id="KW-1185">Reference proteome</keyword>
<reference evidence="2" key="1">
    <citation type="journal article" date="2020" name="BMC Genomics">
        <title>Correction to: Identification and distribution of gene clusters required for synthesis of sphingolipid metabolism inhibitors in diverse species of the filamentous fungus Fusarium.</title>
        <authorList>
            <person name="Kim H.S."/>
            <person name="Lohmar J.M."/>
            <person name="Busman M."/>
            <person name="Brown D.W."/>
            <person name="Naumann T.A."/>
            <person name="Divon H.H."/>
            <person name="Lysoe E."/>
            <person name="Uhlig S."/>
            <person name="Proctor R.H."/>
        </authorList>
    </citation>
    <scope>NUCLEOTIDE SEQUENCE</scope>
    <source>
        <strain evidence="2">NRRL 45417</strain>
    </source>
</reference>
<reference evidence="2" key="2">
    <citation type="submission" date="2020-05" db="EMBL/GenBank/DDBJ databases">
        <authorList>
            <person name="Kim H.-S."/>
            <person name="Proctor R.H."/>
            <person name="Brown D.W."/>
        </authorList>
    </citation>
    <scope>NUCLEOTIDE SEQUENCE</scope>
    <source>
        <strain evidence="2">NRRL 45417</strain>
    </source>
</reference>
<feature type="region of interest" description="Disordered" evidence="1">
    <location>
        <begin position="317"/>
        <end position="374"/>
    </location>
</feature>
<feature type="compositionally biased region" description="Basic and acidic residues" evidence="1">
    <location>
        <begin position="320"/>
        <end position="333"/>
    </location>
</feature>
<protein>
    <submittedName>
        <fullName evidence="2">Uncharacterized protein</fullName>
    </submittedName>
</protein>
<gene>
    <name evidence="2" type="ORF">FGADI_5112</name>
</gene>
<evidence type="ECO:0000313" key="3">
    <source>
        <dbReference type="Proteomes" id="UP000604273"/>
    </source>
</evidence>
<dbReference type="AlphaFoldDB" id="A0A8H4TAY6"/>
<feature type="compositionally biased region" description="Basic and acidic residues" evidence="1">
    <location>
        <begin position="528"/>
        <end position="539"/>
    </location>
</feature>
<feature type="compositionally biased region" description="Polar residues" evidence="1">
    <location>
        <begin position="511"/>
        <end position="522"/>
    </location>
</feature>
<feature type="region of interest" description="Disordered" evidence="1">
    <location>
        <begin position="500"/>
        <end position="556"/>
    </location>
</feature>
<feature type="compositionally biased region" description="Polar residues" evidence="1">
    <location>
        <begin position="195"/>
        <end position="221"/>
    </location>
</feature>
<feature type="compositionally biased region" description="Polar residues" evidence="1">
    <location>
        <begin position="228"/>
        <end position="238"/>
    </location>
</feature>
<feature type="region of interest" description="Disordered" evidence="1">
    <location>
        <begin position="182"/>
        <end position="240"/>
    </location>
</feature>
<dbReference type="OrthoDB" id="5055285at2759"/>
<feature type="compositionally biased region" description="Basic and acidic residues" evidence="1">
    <location>
        <begin position="265"/>
        <end position="284"/>
    </location>
</feature>
<dbReference type="Proteomes" id="UP000604273">
    <property type="component" value="Unassembled WGS sequence"/>
</dbReference>
<feature type="compositionally biased region" description="Basic and acidic residues" evidence="1">
    <location>
        <begin position="500"/>
        <end position="510"/>
    </location>
</feature>
<evidence type="ECO:0000313" key="2">
    <source>
        <dbReference type="EMBL" id="KAF4954645.1"/>
    </source>
</evidence>
<dbReference type="EMBL" id="JABFAI010000114">
    <property type="protein sequence ID" value="KAF4954645.1"/>
    <property type="molecule type" value="Genomic_DNA"/>
</dbReference>
<feature type="compositionally biased region" description="Basic residues" evidence="1">
    <location>
        <begin position="334"/>
        <end position="343"/>
    </location>
</feature>
<feature type="compositionally biased region" description="Polar residues" evidence="1">
    <location>
        <begin position="288"/>
        <end position="304"/>
    </location>
</feature>
<organism evidence="2 3">
    <name type="scientific">Fusarium gaditjirri</name>
    <dbReference type="NCBI Taxonomy" id="282569"/>
    <lineage>
        <taxon>Eukaryota</taxon>
        <taxon>Fungi</taxon>
        <taxon>Dikarya</taxon>
        <taxon>Ascomycota</taxon>
        <taxon>Pezizomycotina</taxon>
        <taxon>Sordariomycetes</taxon>
        <taxon>Hypocreomycetidae</taxon>
        <taxon>Hypocreales</taxon>
        <taxon>Nectriaceae</taxon>
        <taxon>Fusarium</taxon>
        <taxon>Fusarium nisikadoi species complex</taxon>
    </lineage>
</organism>
<name>A0A8H4TAY6_9HYPO</name>
<feature type="region of interest" description="Disordered" evidence="1">
    <location>
        <begin position="129"/>
        <end position="162"/>
    </location>
</feature>
<accession>A0A8H4TAY6</accession>
<sequence>MQGSASYPAALASSKWIASFLARHRYDDGIYVRTSTRPSSPQEVKFRDFVKKGKTELRNVFSVNEKKKSEAGVDELHNANGTGPEQKHKKLSWARIFDTKSGNKLHKRAKSAPGDIHVPHQLDPITEVGESSETQAHLVSANTPPRETVGENPQCSTNRQTNSDDVSVLITCTTIVRQPNLQGVSEENARDPATNDESITTGARDCTSNPSTHLSSGNSNTTEDEYNFQESDNTSDGYGTSKKRLELLKSQREYFVALQKHEKRVRSEDNARQEETARQEENVLRNKNPGQEQTNNNDLTSESSKFSLRSVLSMFMGSDRSGEEAKTKSDGNRKLKRKGRLSPRLRTLLVGKTKSESSTQSRSQPSSQDPGQSDAQLANRIIEQDRTFEGLDWQLPVGKNEMGQLIREFSGDLNTATQGMSHKTPVSPKTPSLQSYPSKFDVSMDQNLLPRFAIAPALYSHDRGHSQHARDESTSQDALVAKAVHMENKQAQLVEIKTRSDRTMNQDTRGDANQSQVLQEVGQSGKGPVERDTTNDVHPPRIWQHGGDPTEVETVEETPDCQLQAYARHRSSLAVIDRIRSIGLLGPNIDETKSIAADEQRLLREMTEDFELPPNKVASNESLVAAMSNSQFIPSIEHQNTNLGCERQKTPESKVEKTDDASDQTELILTKAGSSDGFYYDATDDMVSELRGFEDEELLEDFTTGQPATEALMKELEIERLGGFFTSLENVRNESPERLIAARDPRAVVTWRDAIAELTSKGEMIGNNKAEQLYQQAPSTAGSDGALSAMTCKPSRAEVQAALAHPEAPVIQGCEPRMILTECDRIQESIHIDSLAKNKYTSQIQPAMSRNEIILDEWDRADAVACTHKHNQQQKLKRLEDESEEAARRRRLKIYRSVERHIVEGRRLAVKINREATAAFQMCEYLDEEYERLRGQILHYAEDCGHEPTDNLQHAVDLIRKTQQEEKITYRKYEGCESADPESPESVVAAHYGRDYHEIAGDHVDKTIDPTNEFF</sequence>
<comment type="caution">
    <text evidence="2">The sequence shown here is derived from an EMBL/GenBank/DDBJ whole genome shotgun (WGS) entry which is preliminary data.</text>
</comment>
<feature type="compositionally biased region" description="Low complexity" evidence="1">
    <location>
        <begin position="356"/>
        <end position="374"/>
    </location>
</feature>